<dbReference type="PROSITE" id="PS50237">
    <property type="entry name" value="HECT"/>
    <property type="match status" value="1"/>
</dbReference>
<name>A0ABR2JV74_9EUKA</name>
<evidence type="ECO:0000256" key="1">
    <source>
        <dbReference type="ARBA" id="ARBA00022786"/>
    </source>
</evidence>
<dbReference type="SUPFAM" id="SSF56204">
    <property type="entry name" value="Hect, E3 ligase catalytic domain"/>
    <property type="match status" value="1"/>
</dbReference>
<sequence>MGHIESAHLNKHMSKKEVIDYVKPISQMPFSVFRQERIVIAFFHNNQNDPNADIAPNHNPPLLASLLLGCYEQLDHVPFILENLIQISQEPDNPLVSELNINFNLFTFLANARQSMLDSISQFSLKSFCPFTETPSKKDSFEVDFLSIVNVFQDCLKDKFKVKSKTNEMSRVFKHFKHSTPASAFPPPTPDFFPKGIGNIEPFSARRVIVHGICSNGQFLFVLCRESLEIFSLLNMGSLIPPITRQFDTPFDITASIVADSTHLRIYVGDECREYSIFDIFQKNLTYTTKAIAPNYICYVSDGILTARVENINRDFHVQIFEGKKFIRKIKLVQGNATLHSSIPNLFPHTDYSLIPIEINGPFISFMFRINPVNIVYRVFSLISGVHVYDDLFTSSDMCYASQTDTINKCHWTISVVEGNKLGVKRFLMPGSINPRLVDMRIKKKSRKKKNYENFVTNFNETVVHYTDSNIYPKCYIADTLDELYLLFDLIIKYVEVKTQDLAVQSMVIVLELNLKQTQPEADIRDKLLDLVQKLPLHLQIFLFFGALNHFLYEYTKKGISMLVDLISKTKLPNLLQYAYHKLESSYILAEIPFDSANAFNSLIPNNTNPDSDTQISLQTLIFIHQRILIAYSSRYVNDPTFNEIQFCSRTESKTPLDFLNQYSSSLLKCLHDALEKCNNIVEIDNSFIMLIMSNFLKLLTSLASSNIVAQFLTDTFASLLNKINKFVIEKSLDLTNGSILSNNVRLFLFVYGKLSATLLKGTNLSDFEKKFIHIIRSNLESTNDILDPNMDNINKNCKKFLAKKKTYQPTMDLIYEKYKPFMHKNLSKQLKNLDKTSLLAICKHLQIENELLDLKQPFSPKMKTALEQMLKVRHSYRNMQQSAQECHHLTKCNMLLKMSVDSGINASEIGDFISSKESPEDVLNMLVRQKIRTDLTIKGFSLMKKVLSFESNNLFIDIFSYALAQIEKFTGLSSILTIIQGTKLKEVESLFETIMKIIQKRPKINLIITVFRFFRDCRNLNNIESNFLKGILDIFSENDDNYALFALSLSLLPSINEMPKVLNQPQQSPMGWLLQSTALTYVQATVDFYKGFKDVFWNCKPVLKRILCRVMFRVLNSQLLSEKVIREEFVRILSFIGQTFIEFSDIATANEMIWLLRRFLTEKTYSCPFLMDIILNVDHNDDRMVCGVFAVLGNSIELIRPYCNIKSHNNRTTTSEYIAIPTSQKTQFFCYERPFDLNKRPFNLKVSPHNLIYAVAVVVLDTHSFDNFDFILSFFNECFGDLASIRSMLYVQVLGHFMKYKEFVEKITPEMINVLSLSPLPFHTIHTIVGLIRGFQMLPDLETVDGFYQIQYNSTSYVSYISPQLKPGQKFDLSFEINSKKNSKKNNNETKFYFGIISDDIERYFTRYSVVCSPSGILYPFKEKLKDFKPSNEMTFFINTIKNKLVVGDEVIDFPRGDFFRIIIATDKSDSIKIHCDSNVFNKDGVPAICQHGAIMADNVEPLFNIPKVIQDFKEKTLPSDLDSYPEVDSIVKPISIKTKLTCNFQEPPDYISIHCGFATHASKGLVEQLNKGLLKTISLQWTTICLMRIAIQKPLVIKNPIKLFTLISIPLEPFSVSSYINKKFPFSLSPSWEFCNTIYLSLENDAKSAIQSILSSNDTIDQLCMSLYRMSESRELHLICHPHILHSYHPPGTFKQELEIKNKFSICTINSFSPMRHGSIKVNDKKENLPFIVTKGPTTLVLNDEILKTEFSIFAISQTDNTFAFDTGFEVLLILKNLLYVAKTPKQKYVLKSAFANMFIAQSPFVLRYLAQIADHIELRLPPSPYDYSKDSFQRMLIMGSLLKSSVYSDRFLSFLSQESRILNNQMLIELTKHFPEFLPIVPEKPTQSKCIVPIVSLDPGTIKEDFPLRIRTLRLFSRSYKSLVGFPFWEILPYWLRITGAWRSSHKATTIKKKSDSDDDDESNTDDNENENDDADSPDEIDPTIEPYNADIMHILNPTGEKISIRIRHAISMHWPASSMVMISPTPLFENSLFFNGKQLSKPIEISGTHQYIALLDVPGGWDAIRIEFTNWKKYKPPPPENIDMASIHDQFIQDMNEFAIQWQPEDTEELIMILPRYALIEPTYGATETIAKNCSLTHKFSTNVVLLRSLLIHQFNYIRTKQRNEVPKSLWDSMTSFVSCEDAADDITSCIVCGKSGSFANFTIDRHAAQRLVVEGRGHYSRSILSQLTVAFKKVGKECLQCKKRPWKVKFANELAIDAGGPTRELMTEVAASIFEPTTEVFIPVPNSKLGEVPNKDTFIPWDKNGNRAPDYATIGTYLGIVLRTGLAQDLPFAPLVWKYLAKEPIGPSDIYAIDSALEEQVKNVKLNCELGYAQWQVEAWDGTMTALPGHAPDTSVRPEEASQYVNEIIAYRIASLKPMLKMMRAAFRENIGFDTHPLLTGKLLSRMAQGSSVIATEHLKAITVVTDYDGVNDPYVLRFWRAIDRFTSDQRRLLLKFVTTLTRPPNSTINPDFRIQIDRMSVKNPDDMLPTASTCFNRLHLPPYTNDDVCYEKLLYAVQYCQSMENK</sequence>
<dbReference type="Pfam" id="PF00632">
    <property type="entry name" value="HECT"/>
    <property type="match status" value="1"/>
</dbReference>
<keyword evidence="1 2" id="KW-0833">Ubl conjugation pathway</keyword>
<reference evidence="5 6" key="1">
    <citation type="submission" date="2024-04" db="EMBL/GenBank/DDBJ databases">
        <title>Tritrichomonas musculus Genome.</title>
        <authorList>
            <person name="Alves-Ferreira E."/>
            <person name="Grigg M."/>
            <person name="Lorenzi H."/>
            <person name="Galac M."/>
        </authorList>
    </citation>
    <scope>NUCLEOTIDE SEQUENCE [LARGE SCALE GENOMIC DNA]</scope>
    <source>
        <strain evidence="5 6">EAF2021</strain>
    </source>
</reference>
<evidence type="ECO:0000259" key="4">
    <source>
        <dbReference type="PROSITE" id="PS50237"/>
    </source>
</evidence>
<dbReference type="Proteomes" id="UP001470230">
    <property type="component" value="Unassembled WGS sequence"/>
</dbReference>
<feature type="compositionally biased region" description="Acidic residues" evidence="3">
    <location>
        <begin position="1960"/>
        <end position="1986"/>
    </location>
</feature>
<feature type="active site" description="Glycyl thioester intermediate" evidence="2">
    <location>
        <position position="2540"/>
    </location>
</feature>
<dbReference type="EMBL" id="JAPFFF010000009">
    <property type="protein sequence ID" value="KAK8882779.1"/>
    <property type="molecule type" value="Genomic_DNA"/>
</dbReference>
<dbReference type="Gene3D" id="3.30.2410.10">
    <property type="entry name" value="Hect, E3 ligase catalytic domain"/>
    <property type="match status" value="1"/>
</dbReference>
<dbReference type="InterPro" id="IPR000569">
    <property type="entry name" value="HECT_dom"/>
</dbReference>
<proteinExistence type="predicted"/>
<dbReference type="PANTHER" id="PTHR46654">
    <property type="entry name" value="E3 UBIQUITIN-PROTEIN LIGASE HECTD3"/>
    <property type="match status" value="1"/>
</dbReference>
<protein>
    <recommendedName>
        <fullName evidence="4">HECT domain-containing protein</fullName>
    </recommendedName>
</protein>
<dbReference type="PANTHER" id="PTHR46654:SF1">
    <property type="entry name" value="E3 UBIQUITIN-PROTEIN LIGASE HECTD3"/>
    <property type="match status" value="1"/>
</dbReference>
<dbReference type="InterPro" id="IPR042469">
    <property type="entry name" value="HECTD3"/>
</dbReference>
<evidence type="ECO:0000313" key="6">
    <source>
        <dbReference type="Proteomes" id="UP001470230"/>
    </source>
</evidence>
<dbReference type="InterPro" id="IPR035983">
    <property type="entry name" value="Hect_E3_ubiquitin_ligase"/>
</dbReference>
<evidence type="ECO:0000313" key="5">
    <source>
        <dbReference type="EMBL" id="KAK8882779.1"/>
    </source>
</evidence>
<organism evidence="5 6">
    <name type="scientific">Tritrichomonas musculus</name>
    <dbReference type="NCBI Taxonomy" id="1915356"/>
    <lineage>
        <taxon>Eukaryota</taxon>
        <taxon>Metamonada</taxon>
        <taxon>Parabasalia</taxon>
        <taxon>Tritrichomonadida</taxon>
        <taxon>Tritrichomonadidae</taxon>
        <taxon>Tritrichomonas</taxon>
    </lineage>
</organism>
<accession>A0ABR2JV74</accession>
<feature type="domain" description="HECT" evidence="4">
    <location>
        <begin position="2247"/>
        <end position="2572"/>
    </location>
</feature>
<gene>
    <name evidence="5" type="ORF">M9Y10_045420</name>
</gene>
<feature type="region of interest" description="Disordered" evidence="3">
    <location>
        <begin position="1952"/>
        <end position="1986"/>
    </location>
</feature>
<keyword evidence="6" id="KW-1185">Reference proteome</keyword>
<evidence type="ECO:0000256" key="3">
    <source>
        <dbReference type="SAM" id="MobiDB-lite"/>
    </source>
</evidence>
<evidence type="ECO:0000256" key="2">
    <source>
        <dbReference type="PROSITE-ProRule" id="PRU00104"/>
    </source>
</evidence>
<dbReference type="Gene3D" id="3.90.1750.10">
    <property type="entry name" value="Hect, E3 ligase catalytic domains"/>
    <property type="match status" value="1"/>
</dbReference>
<dbReference type="SMART" id="SM00119">
    <property type="entry name" value="HECTc"/>
    <property type="match status" value="1"/>
</dbReference>
<comment type="caution">
    <text evidence="5">The sequence shown here is derived from an EMBL/GenBank/DDBJ whole genome shotgun (WGS) entry which is preliminary data.</text>
</comment>